<dbReference type="STRING" id="679926.Mpet_1458"/>
<proteinExistence type="predicted"/>
<keyword evidence="2" id="KW-1185">Reference proteome</keyword>
<dbReference type="Proteomes" id="UP000006565">
    <property type="component" value="Chromosome"/>
</dbReference>
<dbReference type="GeneID" id="9743928"/>
<dbReference type="RefSeq" id="WP_013329394.1">
    <property type="nucleotide sequence ID" value="NC_014507.1"/>
</dbReference>
<dbReference type="KEGG" id="mpi:Mpet_1458"/>
<reference evidence="1 2" key="1">
    <citation type="journal article" date="2010" name="Stand. Genomic Sci.">
        <title>Complete genome sequence of Methanoplanus petrolearius type strain (SEBR 4847).</title>
        <authorList>
            <person name="Brambilla E."/>
            <person name="Djao O.D."/>
            <person name="Daligault H."/>
            <person name="Lapidus A."/>
            <person name="Lucas S."/>
            <person name="Hammon N."/>
            <person name="Nolan M."/>
            <person name="Tice H."/>
            <person name="Cheng J.F."/>
            <person name="Han C."/>
            <person name="Tapia R."/>
            <person name="Goodwin L."/>
            <person name="Pitluck S."/>
            <person name="Liolios K."/>
            <person name="Ivanova N."/>
            <person name="Mavromatis K."/>
            <person name="Mikhailova N."/>
            <person name="Pati A."/>
            <person name="Chen A."/>
            <person name="Palaniappan K."/>
            <person name="Land M."/>
            <person name="Hauser L."/>
            <person name="Chang Y.J."/>
            <person name="Jeffries C.D."/>
            <person name="Rohde M."/>
            <person name="Spring S."/>
            <person name="Sikorski J."/>
            <person name="Goker M."/>
            <person name="Woyke T."/>
            <person name="Bristow J."/>
            <person name="Eisen J.A."/>
            <person name="Markowitz V."/>
            <person name="Hugenholtz P."/>
            <person name="Kyrpides N.C."/>
            <person name="Klenk H.P."/>
        </authorList>
    </citation>
    <scope>NUCLEOTIDE SEQUENCE [LARGE SCALE GENOMIC DNA]</scope>
    <source>
        <strain evidence="2">DSM 11571 / OCM 486 / SEBR 4847</strain>
    </source>
</reference>
<dbReference type="EMBL" id="CP002117">
    <property type="protein sequence ID" value="ADN36217.1"/>
    <property type="molecule type" value="Genomic_DNA"/>
</dbReference>
<organism evidence="1 2">
    <name type="scientific">Methanolacinia petrolearia (strain DSM 11571 / OCM 486 / SEBR 4847)</name>
    <name type="common">Methanoplanus petrolearius</name>
    <dbReference type="NCBI Taxonomy" id="679926"/>
    <lineage>
        <taxon>Archaea</taxon>
        <taxon>Methanobacteriati</taxon>
        <taxon>Methanobacteriota</taxon>
        <taxon>Stenosarchaea group</taxon>
        <taxon>Methanomicrobia</taxon>
        <taxon>Methanomicrobiales</taxon>
        <taxon>Methanomicrobiaceae</taxon>
        <taxon>Methanolacinia</taxon>
    </lineage>
</organism>
<evidence type="ECO:0000313" key="1">
    <source>
        <dbReference type="EMBL" id="ADN36217.1"/>
    </source>
</evidence>
<accession>E1RFI7</accession>
<dbReference type="OrthoDB" id="382858at2157"/>
<name>E1RFI7_METP4</name>
<gene>
    <name evidence="1" type="ordered locus">Mpet_1458</name>
</gene>
<dbReference type="HOGENOM" id="CLU_898974_0_0_2"/>
<dbReference type="AlphaFoldDB" id="E1RFI7"/>
<protein>
    <submittedName>
        <fullName evidence="1">Uncharacterized protein</fullName>
    </submittedName>
</protein>
<evidence type="ECO:0000313" key="2">
    <source>
        <dbReference type="Proteomes" id="UP000006565"/>
    </source>
</evidence>
<sequence length="309" mass="32670">MPDTYTPNLGLTKPCTRKNWAEAVNENFEKLGVLHYYHTDGWMFICKNAICNNGVWTQPDTNLQSSVIALGNDGSFTLQTCPAGSPTITSWTAVMTVTSAGAVTLASEATFGANGTVSLPNGVAINSSGTLTLPGDLSVAGTISGNITALLLLSQMTISDKDWGGHNITNLGQITTDKMILTPTDTIPTYLLAQDPSGGYTSAESYTLVLALSVAVPSYVLDAGGASVVKVAYDFGTGGSPSAYARIYINGVAVGSEHHINIAYYSETVREEIPVSPGDIIQVYCHGVPVYFGNLRVYGFAYPISIDTW</sequence>